<dbReference type="EMBL" id="BMZF01000010">
    <property type="protein sequence ID" value="GHA60365.1"/>
    <property type="molecule type" value="Genomic_DNA"/>
</dbReference>
<gene>
    <name evidence="2" type="ORF">GCM10008927_27370</name>
</gene>
<feature type="domain" description="T6SS Phospholipase effector Tle1-like catalytic" evidence="1">
    <location>
        <begin position="7"/>
        <end position="259"/>
    </location>
</feature>
<evidence type="ECO:0000313" key="3">
    <source>
        <dbReference type="Proteomes" id="UP000634455"/>
    </source>
</evidence>
<accession>A0ABQ3D6H3</accession>
<evidence type="ECO:0000259" key="1">
    <source>
        <dbReference type="Pfam" id="PF09994"/>
    </source>
</evidence>
<protein>
    <recommendedName>
        <fullName evidence="1">T6SS Phospholipase effector Tle1-like catalytic domain-containing protein</fullName>
    </recommendedName>
</protein>
<dbReference type="Pfam" id="PF09994">
    <property type="entry name" value="T6SS_Tle1-like_cat"/>
    <property type="match status" value="1"/>
</dbReference>
<comment type="caution">
    <text evidence="2">The sequence shown here is derived from an EMBL/GenBank/DDBJ whole genome shotgun (WGS) entry which is preliminary data.</text>
</comment>
<evidence type="ECO:0000313" key="2">
    <source>
        <dbReference type="EMBL" id="GHA60365.1"/>
    </source>
</evidence>
<dbReference type="Proteomes" id="UP000634455">
    <property type="component" value="Unassembled WGS sequence"/>
</dbReference>
<keyword evidence="3" id="KW-1185">Reference proteome</keyword>
<dbReference type="PANTHER" id="PTHR33840:SF1">
    <property type="entry name" value="TLE1 PHOSPHOLIPASE DOMAIN-CONTAINING PROTEIN"/>
    <property type="match status" value="1"/>
</dbReference>
<dbReference type="PANTHER" id="PTHR33840">
    <property type="match status" value="1"/>
</dbReference>
<dbReference type="InterPro" id="IPR018712">
    <property type="entry name" value="Tle1-like_cat"/>
</dbReference>
<reference evidence="3" key="1">
    <citation type="journal article" date="2019" name="Int. J. Syst. Evol. Microbiol.">
        <title>The Global Catalogue of Microorganisms (GCM) 10K type strain sequencing project: providing services to taxonomists for standard genome sequencing and annotation.</title>
        <authorList>
            <consortium name="The Broad Institute Genomics Platform"/>
            <consortium name="The Broad Institute Genome Sequencing Center for Infectious Disease"/>
            <person name="Wu L."/>
            <person name="Ma J."/>
        </authorList>
    </citation>
    <scope>NUCLEOTIDE SEQUENCE [LARGE SCALE GENOMIC DNA]</scope>
    <source>
        <strain evidence="3">KCTC 32465</strain>
    </source>
</reference>
<organism evidence="2 3">
    <name type="scientific">Paramylibacter ulvae</name>
    <dbReference type="NCBI Taxonomy" id="1651968"/>
    <lineage>
        <taxon>Bacteria</taxon>
        <taxon>Pseudomonadati</taxon>
        <taxon>Pseudomonadota</taxon>
        <taxon>Alphaproteobacteria</taxon>
        <taxon>Rhodobacterales</taxon>
        <taxon>Paracoccaceae</taxon>
        <taxon>Paramylibacter</taxon>
    </lineage>
</organism>
<sequence length="335" mass="37802">MNKRRPRNHIIIIDGTQSKLDSGHETNAGILYRLLEETPNAREETLWYHPGVQGHGLWNWITIASGIGINATIRQAYARLSSQYRAGDKIYLFGFSRGAYAVRSLAGMIAQLGLLRRKHAIERRVTQAFRLYECKSSGVTLRHFVNAYTNRDIPIEMIGVWDTVKALGLSYPLLSRLAPMATEFHNDKIGGGVKNGFHALALDETRNAYAPVLWDVEFGWNGHLEQVWFRGAHSDIGGHVWKFPDARPLSNIPLVWMLEKAEECGLTLPVDWRDRFHCDPLAPPKGDRLGISKFFLLRSKRTFGAFPCEKLHSSVSSNTIIDTEQAISPKVVTKI</sequence>
<name>A0ABQ3D6H3_9RHOB</name>
<proteinExistence type="predicted"/>